<dbReference type="OrthoDB" id="8021313at2"/>
<sequence>MDFTAAVLLACLGAAGLFLVPFWVSRRTTDPTIMSRVDPILGVKDQAAIHDIDTSFIPMPDHLRTNDEVVAWLTQDLPKLTTELSRPRR</sequence>
<organism evidence="2 3">
    <name type="scientific">Microvirga vignae</name>
    <dbReference type="NCBI Taxonomy" id="1225564"/>
    <lineage>
        <taxon>Bacteria</taxon>
        <taxon>Pseudomonadati</taxon>
        <taxon>Pseudomonadota</taxon>
        <taxon>Alphaproteobacteria</taxon>
        <taxon>Hyphomicrobiales</taxon>
        <taxon>Methylobacteriaceae</taxon>
        <taxon>Microvirga</taxon>
    </lineage>
</organism>
<name>A0A0H1RLY5_9HYPH</name>
<gene>
    <name evidence="2" type="ORF">AA309_07370</name>
</gene>
<accession>A0A0H1RLY5</accession>
<proteinExistence type="predicted"/>
<evidence type="ECO:0000256" key="1">
    <source>
        <dbReference type="SAM" id="Phobius"/>
    </source>
</evidence>
<dbReference type="EMBL" id="LCYG01000018">
    <property type="protein sequence ID" value="KLK93667.1"/>
    <property type="molecule type" value="Genomic_DNA"/>
</dbReference>
<feature type="transmembrane region" description="Helical" evidence="1">
    <location>
        <begin position="6"/>
        <end position="24"/>
    </location>
</feature>
<reference evidence="2 3" key="1">
    <citation type="submission" date="2015-05" db="EMBL/GenBank/DDBJ databases">
        <title>Draft genome sequence of Microvirga vignae strain BR3299, a novel nitrogen fixing bacteria isolated from Brazil semi-aired region.</title>
        <authorList>
            <person name="Zilli J.E."/>
            <person name="Passos S.R."/>
            <person name="Leite J."/>
            <person name="Baldani J.I."/>
            <person name="Xavier G.R."/>
            <person name="Rumjaneck N.G."/>
            <person name="Simoes-Araujo J.L."/>
        </authorList>
    </citation>
    <scope>NUCLEOTIDE SEQUENCE [LARGE SCALE GENOMIC DNA]</scope>
    <source>
        <strain evidence="2 3">BR3299</strain>
    </source>
</reference>
<evidence type="ECO:0000313" key="3">
    <source>
        <dbReference type="Proteomes" id="UP000035489"/>
    </source>
</evidence>
<evidence type="ECO:0000313" key="2">
    <source>
        <dbReference type="EMBL" id="KLK93667.1"/>
    </source>
</evidence>
<dbReference type="RefSeq" id="WP_047188367.1">
    <property type="nucleotide sequence ID" value="NZ_LCYG01000018.1"/>
</dbReference>
<comment type="caution">
    <text evidence="2">The sequence shown here is derived from an EMBL/GenBank/DDBJ whole genome shotgun (WGS) entry which is preliminary data.</text>
</comment>
<keyword evidence="1" id="KW-0472">Membrane</keyword>
<dbReference type="PATRIC" id="fig|1225564.3.peg.1999"/>
<keyword evidence="3" id="KW-1185">Reference proteome</keyword>
<dbReference type="Proteomes" id="UP000035489">
    <property type="component" value="Unassembled WGS sequence"/>
</dbReference>
<keyword evidence="1" id="KW-0812">Transmembrane</keyword>
<protein>
    <submittedName>
        <fullName evidence="2">Uncharacterized protein</fullName>
    </submittedName>
</protein>
<keyword evidence="1" id="KW-1133">Transmembrane helix</keyword>
<dbReference type="AlphaFoldDB" id="A0A0H1RLY5"/>